<gene>
    <name evidence="1" type="ORF">S12H4_32030</name>
</gene>
<accession>X1UPF3</accession>
<name>X1UPF3_9ZZZZ</name>
<organism evidence="1">
    <name type="scientific">marine sediment metagenome</name>
    <dbReference type="NCBI Taxonomy" id="412755"/>
    <lineage>
        <taxon>unclassified sequences</taxon>
        <taxon>metagenomes</taxon>
        <taxon>ecological metagenomes</taxon>
    </lineage>
</organism>
<dbReference type="AlphaFoldDB" id="X1UPF3"/>
<reference evidence="1" key="1">
    <citation type="journal article" date="2014" name="Front. Microbiol.">
        <title>High frequency of phylogenetically diverse reductive dehalogenase-homologous genes in deep subseafloor sedimentary metagenomes.</title>
        <authorList>
            <person name="Kawai M."/>
            <person name="Futagami T."/>
            <person name="Toyoda A."/>
            <person name="Takaki Y."/>
            <person name="Nishi S."/>
            <person name="Hori S."/>
            <person name="Arai W."/>
            <person name="Tsubouchi T."/>
            <person name="Morono Y."/>
            <person name="Uchiyama I."/>
            <person name="Ito T."/>
            <person name="Fujiyama A."/>
            <person name="Inagaki F."/>
            <person name="Takami H."/>
        </authorList>
    </citation>
    <scope>NUCLEOTIDE SEQUENCE</scope>
    <source>
        <strain evidence="1">Expedition CK06-06</strain>
    </source>
</reference>
<sequence>DDQGICKKLNLLVATNHNIAGIEKSLMHVAKQVFEDKALEGLKLPDPWIK</sequence>
<dbReference type="EMBL" id="BARW01018746">
    <property type="protein sequence ID" value="GAJ01781.1"/>
    <property type="molecule type" value="Genomic_DNA"/>
</dbReference>
<evidence type="ECO:0000313" key="1">
    <source>
        <dbReference type="EMBL" id="GAJ01781.1"/>
    </source>
</evidence>
<proteinExistence type="predicted"/>
<comment type="caution">
    <text evidence="1">The sequence shown here is derived from an EMBL/GenBank/DDBJ whole genome shotgun (WGS) entry which is preliminary data.</text>
</comment>
<protein>
    <submittedName>
        <fullName evidence="1">Uncharacterized protein</fullName>
    </submittedName>
</protein>
<feature type="non-terminal residue" evidence="1">
    <location>
        <position position="1"/>
    </location>
</feature>